<gene>
    <name evidence="1" type="ORF">GP486_008947</name>
</gene>
<keyword evidence="2" id="KW-1185">Reference proteome</keyword>
<feature type="non-terminal residue" evidence="1">
    <location>
        <position position="70"/>
    </location>
</feature>
<accession>A0A9P8HZB0</accession>
<dbReference type="AlphaFoldDB" id="A0A9P8HZB0"/>
<protein>
    <submittedName>
        <fullName evidence="1">Uncharacterized protein</fullName>
    </submittedName>
</protein>
<sequence>MTAAIVSDAMTSTDWMLLALSSMGAQQKKLAQAYVRRTLAQGDIHTAASILLGLGDQNDAVEVYVSHKFY</sequence>
<organism evidence="1 2">
    <name type="scientific">Trichoglossum hirsutum</name>
    <dbReference type="NCBI Taxonomy" id="265104"/>
    <lineage>
        <taxon>Eukaryota</taxon>
        <taxon>Fungi</taxon>
        <taxon>Dikarya</taxon>
        <taxon>Ascomycota</taxon>
        <taxon>Pezizomycotina</taxon>
        <taxon>Geoglossomycetes</taxon>
        <taxon>Geoglossales</taxon>
        <taxon>Geoglossaceae</taxon>
        <taxon>Trichoglossum</taxon>
    </lineage>
</organism>
<proteinExistence type="predicted"/>
<reference evidence="1" key="1">
    <citation type="submission" date="2021-03" db="EMBL/GenBank/DDBJ databases">
        <title>Comparative genomics and phylogenomic investigation of the class Geoglossomycetes provide insights into ecological specialization and systematics.</title>
        <authorList>
            <person name="Melie T."/>
            <person name="Pirro S."/>
            <person name="Miller A.N."/>
            <person name="Quandt A."/>
        </authorList>
    </citation>
    <scope>NUCLEOTIDE SEQUENCE</scope>
    <source>
        <strain evidence="1">CAQ_001_2017</strain>
    </source>
</reference>
<name>A0A9P8HZB0_9PEZI</name>
<dbReference type="Proteomes" id="UP000750711">
    <property type="component" value="Unassembled WGS sequence"/>
</dbReference>
<evidence type="ECO:0000313" key="1">
    <source>
        <dbReference type="EMBL" id="KAH0533965.1"/>
    </source>
</evidence>
<comment type="caution">
    <text evidence="1">The sequence shown here is derived from an EMBL/GenBank/DDBJ whole genome shotgun (WGS) entry which is preliminary data.</text>
</comment>
<evidence type="ECO:0000313" key="2">
    <source>
        <dbReference type="Proteomes" id="UP000750711"/>
    </source>
</evidence>
<dbReference type="EMBL" id="JAGHQM010004583">
    <property type="protein sequence ID" value="KAH0533965.1"/>
    <property type="molecule type" value="Genomic_DNA"/>
</dbReference>